<sequence length="296" mass="32714">MPAPTLHVDFLTVYKADLVLNYSVVATLSIVCYEFISTWRHEHTVLWGQKWTGATWLFLANRYSIVAAIIVQVSPFSPASHHSFLRAASLCIARSCVCYRRFDIGARSGPGGFESPTLSCAIIADLIAITITWIKTYRHVRDASAVGIRVGFSAALLEYGTLYFVKWSGPSRWLHTNHSQPSFLLANPISPFANVLPNVILSRFLINLRQVNTAGPSSVTHLSRFSVPRFHMPSVPTIIGNLGEPLAPGEEHWDNEDCDIVEARKRDSSAISEPREDAGIPAIDPGEISQVSREEA</sequence>
<gene>
    <name evidence="1" type="ORF">NM688_g173</name>
</gene>
<evidence type="ECO:0000313" key="1">
    <source>
        <dbReference type="EMBL" id="KAJ3559722.1"/>
    </source>
</evidence>
<organism evidence="1 2">
    <name type="scientific">Phlebia brevispora</name>
    <dbReference type="NCBI Taxonomy" id="194682"/>
    <lineage>
        <taxon>Eukaryota</taxon>
        <taxon>Fungi</taxon>
        <taxon>Dikarya</taxon>
        <taxon>Basidiomycota</taxon>
        <taxon>Agaricomycotina</taxon>
        <taxon>Agaricomycetes</taxon>
        <taxon>Polyporales</taxon>
        <taxon>Meruliaceae</taxon>
        <taxon>Phlebia</taxon>
    </lineage>
</organism>
<comment type="caution">
    <text evidence="1">The sequence shown here is derived from an EMBL/GenBank/DDBJ whole genome shotgun (WGS) entry which is preliminary data.</text>
</comment>
<protein>
    <submittedName>
        <fullName evidence="1">Uncharacterized protein</fullName>
    </submittedName>
</protein>
<dbReference type="EMBL" id="JANHOG010000012">
    <property type="protein sequence ID" value="KAJ3559722.1"/>
    <property type="molecule type" value="Genomic_DNA"/>
</dbReference>
<reference evidence="1" key="1">
    <citation type="submission" date="2022-07" db="EMBL/GenBank/DDBJ databases">
        <title>Genome Sequence of Phlebia brevispora.</title>
        <authorList>
            <person name="Buettner E."/>
        </authorList>
    </citation>
    <scope>NUCLEOTIDE SEQUENCE</scope>
    <source>
        <strain evidence="1">MPL23</strain>
    </source>
</reference>
<evidence type="ECO:0000313" key="2">
    <source>
        <dbReference type="Proteomes" id="UP001148662"/>
    </source>
</evidence>
<keyword evidence="2" id="KW-1185">Reference proteome</keyword>
<proteinExistence type="predicted"/>
<accession>A0ACC1TF85</accession>
<dbReference type="Proteomes" id="UP001148662">
    <property type="component" value="Unassembled WGS sequence"/>
</dbReference>
<name>A0ACC1TF85_9APHY</name>